<keyword evidence="11 12" id="KW-0998">Cell outer membrane</keyword>
<evidence type="ECO:0000256" key="10">
    <source>
        <dbReference type="ARBA" id="ARBA00023170"/>
    </source>
</evidence>
<dbReference type="SMART" id="SM00965">
    <property type="entry name" value="STN"/>
    <property type="match status" value="1"/>
</dbReference>
<evidence type="ECO:0000256" key="3">
    <source>
        <dbReference type="ARBA" id="ARBA00022452"/>
    </source>
</evidence>
<name>A0AAE6MGP3_9SPHI</name>
<dbReference type="EMBL" id="CP043451">
    <property type="protein sequence ID" value="QEM02795.1"/>
    <property type="molecule type" value="Genomic_DNA"/>
</dbReference>
<sequence length="1137" mass="125858">MNISLFSNGVIRHVLILMKITSLACFVVCLMCFTAVANNSFGQKFLEVSVTLKLKNAKLTDALDKISNQKHIKFAYADNVLKPTYVISLRVKDKSIREVLDQVLTPFNLSYKIIDDVIVIDEKPEIESSTGGIEQGPRQPIKVKGKVTDENNLVIPGASVRVKGTTIGTVTDINGNYTIDAPDADAVLVFNFIGYTTKEQPVGSQTTLNVQLVPERTSLNEVVVIGYGTQRRANVIGAVDQVSSKAIETKPSVNLTQALQGTSPNLIIQQTSSEPGAYANINIRGMSTLNDNNPLVVIDGITGGDINLLNPLDIESVSVLKDAGSAAIYGSRSANGVILVTTKKGKNNSRTTLSYNGQAGIQSPHVGYKPVHSYENAILRNEAVVNAGLQPIYSPQQIRDFQQQGDQQWFLDAILKDAWQQNHNLALTGGNATTTFLVSAGVTDQRSNLVGPNYGLRRYNYRMNLTSNYGKLKLTGILAYSRTEIKEHSYSTGTLIVDAGRTPTYYKIKDDQGRYLTNDVLTEFNPLGILEKGGYRLRDNDNIFGNLNAELSITKDLKLKGVFGGTLLSNHMFGRVMQVNFYPSGTYGADRNTNDENDKNLFTNAQFLAQYTKTFNKSHNVDVLIGVANESTTNKSNRLYLKYTDPELGTPVTGTVIDPASSNTNNNTVETSLNSLFGRANYSYKNKLYGEFDFRLDASSKFNTQNRNAFFPSVSAGYRLTDEGFMQNYRDKLGDIKLRASYGILGNQSVRDYQYLRTYGPYRNGDGSINPNPYGFNNSGVGGITIDFANPNLRWERAATFNAGVDANFFKNSLSVSVDYFNKTTRDILLPPVVPGTFGAGLPSYNAGKVQNHGWELTVNYYLTTQNFKHSFSFNVGDSKNKVLYLEGGDQLRTYDEMQVINRVGLPIGSYVGLKRDGYFQNLHDIQTGPKPAGLTVSPGDNRYVDVNGDGVIDDNDKFVLGNPFPRLTFGFTYNVTFKGFDFNLFLQGVGKRSMFVRGEQVEPFHVNYSQVIYQHQLDYWTPENPDARYPRLAASGSQSNENNFRRGSDMYLFDGKYLRVKNVQLGYTLPATWSKKLGLQKLRAYVSGQNVLTFSGVKFIDPESTEFNNNLSANGANSARAYPTPIYYGFGLDVTL</sequence>
<dbReference type="PROSITE" id="PS52016">
    <property type="entry name" value="TONB_DEPENDENT_REC_3"/>
    <property type="match status" value="1"/>
</dbReference>
<dbReference type="SUPFAM" id="SSF56935">
    <property type="entry name" value="Porins"/>
    <property type="match status" value="1"/>
</dbReference>
<evidence type="ECO:0000256" key="6">
    <source>
        <dbReference type="ARBA" id="ARBA00022729"/>
    </source>
</evidence>
<evidence type="ECO:0000313" key="16">
    <source>
        <dbReference type="Proteomes" id="UP000250557"/>
    </source>
</evidence>
<dbReference type="InterPro" id="IPR000531">
    <property type="entry name" value="Beta-barrel_TonB"/>
</dbReference>
<keyword evidence="6" id="KW-0732">Signal</keyword>
<reference evidence="15 16" key="1">
    <citation type="submission" date="2019-08" db="EMBL/GenBank/DDBJ databases">
        <title>Comparative genome analysis confer to the adaptation heavy metal polluted environment.</title>
        <authorList>
            <person name="Li Y."/>
        </authorList>
    </citation>
    <scope>NUCLEOTIDE SEQUENCE [LARGE SCALE GENOMIC DNA]</scope>
    <source>
        <strain evidence="15 16">P2</strain>
    </source>
</reference>
<dbReference type="InterPro" id="IPR008969">
    <property type="entry name" value="CarboxyPept-like_regulatory"/>
</dbReference>
<dbReference type="InterPro" id="IPR023997">
    <property type="entry name" value="TonB-dep_OMP_SusC/RagA_CS"/>
</dbReference>
<dbReference type="Gene3D" id="2.40.170.20">
    <property type="entry name" value="TonB-dependent receptor, beta-barrel domain"/>
    <property type="match status" value="1"/>
</dbReference>
<dbReference type="Pfam" id="PF13715">
    <property type="entry name" value="CarbopepD_reg_2"/>
    <property type="match status" value="1"/>
</dbReference>
<evidence type="ECO:0000256" key="12">
    <source>
        <dbReference type="PROSITE-ProRule" id="PRU01360"/>
    </source>
</evidence>
<dbReference type="GO" id="GO:0009279">
    <property type="term" value="C:cell outer membrane"/>
    <property type="evidence" value="ECO:0007669"/>
    <property type="project" value="UniProtKB-SubCell"/>
</dbReference>
<evidence type="ECO:0000256" key="7">
    <source>
        <dbReference type="ARBA" id="ARBA00023004"/>
    </source>
</evidence>
<dbReference type="InterPro" id="IPR037066">
    <property type="entry name" value="Plug_dom_sf"/>
</dbReference>
<evidence type="ECO:0000256" key="5">
    <source>
        <dbReference type="ARBA" id="ARBA00022692"/>
    </source>
</evidence>
<accession>A0AAE6MGP3</accession>
<evidence type="ECO:0000256" key="9">
    <source>
        <dbReference type="ARBA" id="ARBA00023136"/>
    </source>
</evidence>
<organism evidence="15 16">
    <name type="scientific">Mucilaginibacter rubeus</name>
    <dbReference type="NCBI Taxonomy" id="2027860"/>
    <lineage>
        <taxon>Bacteria</taxon>
        <taxon>Pseudomonadati</taxon>
        <taxon>Bacteroidota</taxon>
        <taxon>Sphingobacteriia</taxon>
        <taxon>Sphingobacteriales</taxon>
        <taxon>Sphingobacteriaceae</taxon>
        <taxon>Mucilaginibacter</taxon>
    </lineage>
</organism>
<dbReference type="InterPro" id="IPR023996">
    <property type="entry name" value="TonB-dep_OMP_SusC/RagA"/>
</dbReference>
<dbReference type="PANTHER" id="PTHR30069">
    <property type="entry name" value="TONB-DEPENDENT OUTER MEMBRANE RECEPTOR"/>
    <property type="match status" value="1"/>
</dbReference>
<dbReference type="Gene3D" id="2.170.130.10">
    <property type="entry name" value="TonB-dependent receptor, plug domain"/>
    <property type="match status" value="1"/>
</dbReference>
<dbReference type="Gene3D" id="2.60.40.1120">
    <property type="entry name" value="Carboxypeptidase-like, regulatory domain"/>
    <property type="match status" value="1"/>
</dbReference>
<keyword evidence="4" id="KW-0410">Iron transport</keyword>
<dbReference type="NCBIfam" id="TIGR04056">
    <property type="entry name" value="OMP_RagA_SusC"/>
    <property type="match status" value="1"/>
</dbReference>
<dbReference type="InterPro" id="IPR039426">
    <property type="entry name" value="TonB-dep_rcpt-like"/>
</dbReference>
<comment type="similarity">
    <text evidence="12 13">Belongs to the TonB-dependent receptor family.</text>
</comment>
<evidence type="ECO:0000256" key="1">
    <source>
        <dbReference type="ARBA" id="ARBA00004571"/>
    </source>
</evidence>
<evidence type="ECO:0000256" key="11">
    <source>
        <dbReference type="ARBA" id="ARBA00023237"/>
    </source>
</evidence>
<dbReference type="Gene3D" id="3.55.50.30">
    <property type="match status" value="1"/>
</dbReference>
<evidence type="ECO:0000256" key="4">
    <source>
        <dbReference type="ARBA" id="ARBA00022496"/>
    </source>
</evidence>
<feature type="domain" description="Secretin/TonB short N-terminal" evidence="14">
    <location>
        <begin position="72"/>
        <end position="123"/>
    </location>
</feature>
<proteinExistence type="inferred from homology"/>
<evidence type="ECO:0000256" key="8">
    <source>
        <dbReference type="ARBA" id="ARBA00023077"/>
    </source>
</evidence>
<evidence type="ECO:0000256" key="13">
    <source>
        <dbReference type="RuleBase" id="RU003357"/>
    </source>
</evidence>
<dbReference type="SUPFAM" id="SSF49464">
    <property type="entry name" value="Carboxypeptidase regulatory domain-like"/>
    <property type="match status" value="1"/>
</dbReference>
<dbReference type="FunFam" id="2.60.40.1120:FF:000003">
    <property type="entry name" value="Outer membrane protein Omp121"/>
    <property type="match status" value="1"/>
</dbReference>
<protein>
    <submittedName>
        <fullName evidence="15">TonB-dependent receptor</fullName>
    </submittedName>
</protein>
<keyword evidence="8 13" id="KW-0798">TonB box</keyword>
<evidence type="ECO:0000259" key="14">
    <source>
        <dbReference type="SMART" id="SM00965"/>
    </source>
</evidence>
<comment type="subcellular location">
    <subcellularLocation>
        <location evidence="1 12">Cell outer membrane</location>
        <topology evidence="1 12">Multi-pass membrane protein</topology>
    </subcellularLocation>
</comment>
<dbReference type="GO" id="GO:0044718">
    <property type="term" value="P:siderophore transmembrane transport"/>
    <property type="evidence" value="ECO:0007669"/>
    <property type="project" value="TreeGrafter"/>
</dbReference>
<dbReference type="Pfam" id="PF07715">
    <property type="entry name" value="Plug"/>
    <property type="match status" value="1"/>
</dbReference>
<dbReference type="InterPro" id="IPR036942">
    <property type="entry name" value="Beta-barrel_TonB_sf"/>
</dbReference>
<evidence type="ECO:0000313" key="15">
    <source>
        <dbReference type="EMBL" id="QEM02795.1"/>
    </source>
</evidence>
<gene>
    <name evidence="15" type="ORF">DIU31_004420</name>
</gene>
<dbReference type="InterPro" id="IPR012910">
    <property type="entry name" value="Plug_dom"/>
</dbReference>
<keyword evidence="9 12" id="KW-0472">Membrane</keyword>
<dbReference type="Pfam" id="PF00593">
    <property type="entry name" value="TonB_dep_Rec_b-barrel"/>
    <property type="match status" value="1"/>
</dbReference>
<dbReference type="GO" id="GO:0015344">
    <property type="term" value="F:siderophore uptake transmembrane transporter activity"/>
    <property type="evidence" value="ECO:0007669"/>
    <property type="project" value="TreeGrafter"/>
</dbReference>
<keyword evidence="5 12" id="KW-0812">Transmembrane</keyword>
<keyword evidence="3 12" id="KW-1134">Transmembrane beta strand</keyword>
<dbReference type="Proteomes" id="UP000250557">
    <property type="component" value="Chromosome"/>
</dbReference>
<keyword evidence="10 15" id="KW-0675">Receptor</keyword>
<keyword evidence="2 12" id="KW-0813">Transport</keyword>
<dbReference type="InterPro" id="IPR011662">
    <property type="entry name" value="Secretin/TonB_short_N"/>
</dbReference>
<dbReference type="NCBIfam" id="TIGR04057">
    <property type="entry name" value="SusC_RagA_signa"/>
    <property type="match status" value="1"/>
</dbReference>
<keyword evidence="7" id="KW-0408">Iron</keyword>
<dbReference type="FunFam" id="2.170.130.10:FF:000003">
    <property type="entry name" value="SusC/RagA family TonB-linked outer membrane protein"/>
    <property type="match status" value="1"/>
</dbReference>
<dbReference type="PANTHER" id="PTHR30069:SF29">
    <property type="entry name" value="HEMOGLOBIN AND HEMOGLOBIN-HAPTOGLOBIN-BINDING PROTEIN 1-RELATED"/>
    <property type="match status" value="1"/>
</dbReference>
<evidence type="ECO:0000256" key="2">
    <source>
        <dbReference type="ARBA" id="ARBA00022448"/>
    </source>
</evidence>
<dbReference type="AlphaFoldDB" id="A0AAE6MGP3"/>
<keyword evidence="4" id="KW-0406">Ion transport</keyword>